<dbReference type="OrthoDB" id="2444812at2759"/>
<keyword evidence="3" id="KW-1185">Reference proteome</keyword>
<reference evidence="2 3" key="1">
    <citation type="submission" date="2018-11" db="EMBL/GenBank/DDBJ databases">
        <authorList>
            <consortium name="Pathogen Informatics"/>
        </authorList>
    </citation>
    <scope>NUCLEOTIDE SEQUENCE [LARGE SCALE GENOMIC DNA]</scope>
    <source>
        <strain evidence="2 3">Egypt</strain>
    </source>
</reference>
<dbReference type="EMBL" id="UZAN01063902">
    <property type="protein sequence ID" value="VDP93610.1"/>
    <property type="molecule type" value="Genomic_DNA"/>
</dbReference>
<protein>
    <submittedName>
        <fullName evidence="2">Uncharacterized protein</fullName>
    </submittedName>
</protein>
<evidence type="ECO:0000313" key="3">
    <source>
        <dbReference type="Proteomes" id="UP000272942"/>
    </source>
</evidence>
<proteinExistence type="predicted"/>
<name>A0A3P8HS64_9TREM</name>
<accession>A0A3P8HS64</accession>
<sequence>MSVYKHVPSGQTESTMPEAYERYLCEFDRFMRSQETAYSSETMDVPSGDCQEFEESATTRVSQKRRHILADDIIDTETNALQGLLGYSDSSGAEKEQCDGLNARQRRRMKRAHRRNMTTSRLSNATELVEVSQPAEFIGPLLPVSACDPSQDPQGSPTLSNSDTSDSKVSVVLKRLPEHDSKVSVNYLFVIIITNW</sequence>
<feature type="region of interest" description="Disordered" evidence="1">
    <location>
        <begin position="145"/>
        <end position="167"/>
    </location>
</feature>
<dbReference type="AlphaFoldDB" id="A0A3P8HS64"/>
<dbReference type="Proteomes" id="UP000272942">
    <property type="component" value="Unassembled WGS sequence"/>
</dbReference>
<feature type="compositionally biased region" description="Polar residues" evidence="1">
    <location>
        <begin position="151"/>
        <end position="167"/>
    </location>
</feature>
<organism evidence="2 3">
    <name type="scientific">Echinostoma caproni</name>
    <dbReference type="NCBI Taxonomy" id="27848"/>
    <lineage>
        <taxon>Eukaryota</taxon>
        <taxon>Metazoa</taxon>
        <taxon>Spiralia</taxon>
        <taxon>Lophotrochozoa</taxon>
        <taxon>Platyhelminthes</taxon>
        <taxon>Trematoda</taxon>
        <taxon>Digenea</taxon>
        <taxon>Plagiorchiida</taxon>
        <taxon>Echinostomata</taxon>
        <taxon>Echinostomatoidea</taxon>
        <taxon>Echinostomatidae</taxon>
        <taxon>Echinostoma</taxon>
    </lineage>
</organism>
<evidence type="ECO:0000256" key="1">
    <source>
        <dbReference type="SAM" id="MobiDB-lite"/>
    </source>
</evidence>
<gene>
    <name evidence="2" type="ORF">ECPE_LOCUS16338</name>
</gene>
<evidence type="ECO:0000313" key="2">
    <source>
        <dbReference type="EMBL" id="VDP93610.1"/>
    </source>
</evidence>